<keyword evidence="2" id="KW-1185">Reference proteome</keyword>
<evidence type="ECO:0000313" key="1">
    <source>
        <dbReference type="EMBL" id="KZT51907.1"/>
    </source>
</evidence>
<dbReference type="Proteomes" id="UP000076842">
    <property type="component" value="Unassembled WGS sequence"/>
</dbReference>
<sequence length="276" mass="30209">MHRGPSHEAVQLQLQLGTAHGPRPKHPARARVHLCAVPCRAVLGSRLASPRLASCPRALALSRRSRTSAHSPSPSAPPVLPFLPPSPGKAAINASFPFLSFPFLSFPLLLLSFLLSSSIFSISPVPSSRPQKAARPPDSHFPPVLSPSPLSCAPTPPSAPVPVPVPSVHPVSHVFPWLTDVRPSSLRPYRWPGFQPSWPYSAYSAYSVYSAGDRYRKWTACLAFSLFQTLHDCAPTRPSTHCTLYSLYCMRITGSHQHHLELLKLGYRITASYIHV</sequence>
<dbReference type="InParanoid" id="A0A165D259"/>
<gene>
    <name evidence="1" type="ORF">CALCODRAFT_110449</name>
</gene>
<protein>
    <submittedName>
        <fullName evidence="1">Uncharacterized protein</fullName>
    </submittedName>
</protein>
<proteinExistence type="predicted"/>
<organism evidence="1 2">
    <name type="scientific">Calocera cornea HHB12733</name>
    <dbReference type="NCBI Taxonomy" id="1353952"/>
    <lineage>
        <taxon>Eukaryota</taxon>
        <taxon>Fungi</taxon>
        <taxon>Dikarya</taxon>
        <taxon>Basidiomycota</taxon>
        <taxon>Agaricomycotina</taxon>
        <taxon>Dacrymycetes</taxon>
        <taxon>Dacrymycetales</taxon>
        <taxon>Dacrymycetaceae</taxon>
        <taxon>Calocera</taxon>
    </lineage>
</organism>
<dbReference type="EMBL" id="KV424085">
    <property type="protein sequence ID" value="KZT51907.1"/>
    <property type="molecule type" value="Genomic_DNA"/>
</dbReference>
<reference evidence="1 2" key="1">
    <citation type="journal article" date="2016" name="Mol. Biol. Evol.">
        <title>Comparative Genomics of Early-Diverging Mushroom-Forming Fungi Provides Insights into the Origins of Lignocellulose Decay Capabilities.</title>
        <authorList>
            <person name="Nagy L.G."/>
            <person name="Riley R."/>
            <person name="Tritt A."/>
            <person name="Adam C."/>
            <person name="Daum C."/>
            <person name="Floudas D."/>
            <person name="Sun H."/>
            <person name="Yadav J.S."/>
            <person name="Pangilinan J."/>
            <person name="Larsson K.H."/>
            <person name="Matsuura K."/>
            <person name="Barry K."/>
            <person name="Labutti K."/>
            <person name="Kuo R."/>
            <person name="Ohm R.A."/>
            <person name="Bhattacharya S.S."/>
            <person name="Shirouzu T."/>
            <person name="Yoshinaga Y."/>
            <person name="Martin F.M."/>
            <person name="Grigoriev I.V."/>
            <person name="Hibbett D.S."/>
        </authorList>
    </citation>
    <scope>NUCLEOTIDE SEQUENCE [LARGE SCALE GENOMIC DNA]</scope>
    <source>
        <strain evidence="1 2">HHB12733</strain>
    </source>
</reference>
<accession>A0A165D259</accession>
<evidence type="ECO:0000313" key="2">
    <source>
        <dbReference type="Proteomes" id="UP000076842"/>
    </source>
</evidence>
<dbReference type="AlphaFoldDB" id="A0A165D259"/>
<name>A0A165D259_9BASI</name>